<keyword evidence="3" id="KW-0539">Nucleus</keyword>
<dbReference type="PANTHER" id="PTHR15367">
    <property type="entry name" value="DNA-DIRECTED RNA POLYMERASE III"/>
    <property type="match status" value="1"/>
</dbReference>
<dbReference type="Proteomes" id="UP001642540">
    <property type="component" value="Unassembled WGS sequence"/>
</dbReference>
<evidence type="ECO:0000313" key="5">
    <source>
        <dbReference type="EMBL" id="CAL8075808.1"/>
    </source>
</evidence>
<comment type="subcellular location">
    <subcellularLocation>
        <location evidence="1">Nucleus</location>
    </subcellularLocation>
</comment>
<sequence>MATANPNETPSISRNFKQRQQSRPATLAPKRGGSPGSLNRSLNPVLPPLYPPANKPSMLNPEVATTVKVYSRLSQHFKSNFDIEFKRKCSNDFLERYTDKYKSPLALDPHLIHMSPDSKFPEELKLGTKQKQLPPPPPRGTAVPRQKRKLEDFPVGNDAVQSVSLMRIKQEPVSDDAVQVQSVPTVTATVPFFRIKQEPVSEEEEDEKENADIEDDEDEADFDEEMDVGTDYSMSYFDNGEDYDDDQDVDDGPTYY</sequence>
<gene>
    <name evidence="5" type="ORF">ODALV1_LOCUS3288</name>
</gene>
<feature type="region of interest" description="Disordered" evidence="4">
    <location>
        <begin position="1"/>
        <end position="58"/>
    </location>
</feature>
<protein>
    <recommendedName>
        <fullName evidence="7">DNA-directed RNA polymerase III subunit</fullName>
    </recommendedName>
</protein>
<comment type="similarity">
    <text evidence="2">Belongs to the eukaryotic RPC7 RNA polymerase subunit family.</text>
</comment>
<organism evidence="5 6">
    <name type="scientific">Orchesella dallaii</name>
    <dbReference type="NCBI Taxonomy" id="48710"/>
    <lineage>
        <taxon>Eukaryota</taxon>
        <taxon>Metazoa</taxon>
        <taxon>Ecdysozoa</taxon>
        <taxon>Arthropoda</taxon>
        <taxon>Hexapoda</taxon>
        <taxon>Collembola</taxon>
        <taxon>Entomobryomorpha</taxon>
        <taxon>Entomobryoidea</taxon>
        <taxon>Orchesellidae</taxon>
        <taxon>Orchesellinae</taxon>
        <taxon>Orchesella</taxon>
    </lineage>
</organism>
<proteinExistence type="inferred from homology"/>
<evidence type="ECO:0000256" key="2">
    <source>
        <dbReference type="ARBA" id="ARBA00008352"/>
    </source>
</evidence>
<name>A0ABP1PSM7_9HEXA</name>
<evidence type="ECO:0000256" key="3">
    <source>
        <dbReference type="ARBA" id="ARBA00023242"/>
    </source>
</evidence>
<feature type="region of interest" description="Disordered" evidence="4">
    <location>
        <begin position="195"/>
        <end position="256"/>
    </location>
</feature>
<dbReference type="InterPro" id="IPR024661">
    <property type="entry name" value="RNA_pol_III_Rpc31"/>
</dbReference>
<keyword evidence="6" id="KW-1185">Reference proteome</keyword>
<dbReference type="PANTHER" id="PTHR15367:SF2">
    <property type="entry name" value="DNA-DIRECTED RNA POLYMERASE III SUBUNIT"/>
    <property type="match status" value="1"/>
</dbReference>
<evidence type="ECO:0000256" key="1">
    <source>
        <dbReference type="ARBA" id="ARBA00004123"/>
    </source>
</evidence>
<evidence type="ECO:0008006" key="7">
    <source>
        <dbReference type="Google" id="ProtNLM"/>
    </source>
</evidence>
<feature type="compositionally biased region" description="Polar residues" evidence="4">
    <location>
        <begin position="1"/>
        <end position="24"/>
    </location>
</feature>
<feature type="compositionally biased region" description="Pro residues" evidence="4">
    <location>
        <begin position="45"/>
        <end position="54"/>
    </location>
</feature>
<evidence type="ECO:0000313" key="6">
    <source>
        <dbReference type="Proteomes" id="UP001642540"/>
    </source>
</evidence>
<feature type="compositionally biased region" description="Acidic residues" evidence="4">
    <location>
        <begin position="200"/>
        <end position="228"/>
    </location>
</feature>
<accession>A0ABP1PSM7</accession>
<feature type="compositionally biased region" description="Acidic residues" evidence="4">
    <location>
        <begin position="239"/>
        <end position="256"/>
    </location>
</feature>
<dbReference type="EMBL" id="CAXLJM020000009">
    <property type="protein sequence ID" value="CAL8075808.1"/>
    <property type="molecule type" value="Genomic_DNA"/>
</dbReference>
<comment type="caution">
    <text evidence="5">The sequence shown here is derived from an EMBL/GenBank/DDBJ whole genome shotgun (WGS) entry which is preliminary data.</text>
</comment>
<reference evidence="5 6" key="1">
    <citation type="submission" date="2024-08" db="EMBL/GenBank/DDBJ databases">
        <authorList>
            <person name="Cucini C."/>
            <person name="Frati F."/>
        </authorList>
    </citation>
    <scope>NUCLEOTIDE SEQUENCE [LARGE SCALE GENOMIC DNA]</scope>
</reference>
<evidence type="ECO:0000256" key="4">
    <source>
        <dbReference type="SAM" id="MobiDB-lite"/>
    </source>
</evidence>